<dbReference type="EMBL" id="JAESVB010000001">
    <property type="protein sequence ID" value="MCB8873587.1"/>
    <property type="molecule type" value="Genomic_DNA"/>
</dbReference>
<sequence length="78" mass="8306">MSFAFRNLCVLAYANGFTLWHYKAGADPLDDVAGQGFFADACDMLSAGDMIMISARDGGRLAGIETRQGQPSLTSLSL</sequence>
<protein>
    <submittedName>
        <fullName evidence="1">Uncharacterized protein</fullName>
    </submittedName>
</protein>
<reference evidence="1" key="1">
    <citation type="journal article" date="2021" name="Microorganisms">
        <title>Acidisoma silvae sp. nov. and Acidisomacellulosilytica sp. nov., Two Acidophilic Bacteria Isolated from Decaying Wood, Hydrolyzing Cellulose and Producing Poly-3-hydroxybutyrate.</title>
        <authorList>
            <person name="Mieszkin S."/>
            <person name="Pouder E."/>
            <person name="Uroz S."/>
            <person name="Simon-Colin C."/>
            <person name="Alain K."/>
        </authorList>
    </citation>
    <scope>NUCLEOTIDE SEQUENCE</scope>
    <source>
        <strain evidence="1">HW T2.11</strain>
    </source>
</reference>
<gene>
    <name evidence="1" type="ORF">ASILVAE211_00210</name>
</gene>
<dbReference type="Proteomes" id="UP000708298">
    <property type="component" value="Unassembled WGS sequence"/>
</dbReference>
<dbReference type="RefSeq" id="WP_227319278.1">
    <property type="nucleotide sequence ID" value="NZ_JAESVB010000001.1"/>
</dbReference>
<evidence type="ECO:0000313" key="1">
    <source>
        <dbReference type="EMBL" id="MCB8873587.1"/>
    </source>
</evidence>
<accession>A0A964DX37</accession>
<evidence type="ECO:0000313" key="2">
    <source>
        <dbReference type="Proteomes" id="UP000708298"/>
    </source>
</evidence>
<proteinExistence type="predicted"/>
<keyword evidence="2" id="KW-1185">Reference proteome</keyword>
<organism evidence="1 2">
    <name type="scientific">Acidisoma silvae</name>
    <dbReference type="NCBI Taxonomy" id="2802396"/>
    <lineage>
        <taxon>Bacteria</taxon>
        <taxon>Pseudomonadati</taxon>
        <taxon>Pseudomonadota</taxon>
        <taxon>Alphaproteobacteria</taxon>
        <taxon>Acetobacterales</taxon>
        <taxon>Acidocellaceae</taxon>
        <taxon>Acidisoma</taxon>
    </lineage>
</organism>
<comment type="caution">
    <text evidence="1">The sequence shown here is derived from an EMBL/GenBank/DDBJ whole genome shotgun (WGS) entry which is preliminary data.</text>
</comment>
<dbReference type="AlphaFoldDB" id="A0A964DX37"/>
<name>A0A964DX37_9PROT</name>
<reference evidence="1" key="2">
    <citation type="submission" date="2021-01" db="EMBL/GenBank/DDBJ databases">
        <authorList>
            <person name="Mieszkin S."/>
            <person name="Pouder E."/>
            <person name="Alain K."/>
        </authorList>
    </citation>
    <scope>NUCLEOTIDE SEQUENCE</scope>
    <source>
        <strain evidence="1">HW T2.11</strain>
    </source>
</reference>